<comment type="caution">
    <text evidence="2">The sequence shown here is derived from an EMBL/GenBank/DDBJ whole genome shotgun (WGS) entry which is preliminary data.</text>
</comment>
<organism evidence="2 3">
    <name type="scientific">Campylobacter concisus</name>
    <dbReference type="NCBI Taxonomy" id="199"/>
    <lineage>
        <taxon>Bacteria</taxon>
        <taxon>Pseudomonadati</taxon>
        <taxon>Campylobacterota</taxon>
        <taxon>Epsilonproteobacteria</taxon>
        <taxon>Campylobacterales</taxon>
        <taxon>Campylobacteraceae</taxon>
        <taxon>Campylobacter</taxon>
    </lineage>
</organism>
<accession>A0A1Y5NDJ0</accession>
<dbReference type="Pfam" id="PF12728">
    <property type="entry name" value="HTH_17"/>
    <property type="match status" value="1"/>
</dbReference>
<sequence>MNPLIIKNNTLSPKETAQYLGISTATLWRFMKRDDFPKPKRLTERTIRFLKSELDAYLQDRSA</sequence>
<dbReference type="InterPro" id="IPR009061">
    <property type="entry name" value="DNA-bd_dom_put_sf"/>
</dbReference>
<dbReference type="RefSeq" id="WP_087581177.1">
    <property type="nucleotide sequence ID" value="NZ_NDYQ01000003.1"/>
</dbReference>
<protein>
    <submittedName>
        <fullName evidence="2">AlpA family transcriptional regulator</fullName>
    </submittedName>
</protein>
<dbReference type="EMBL" id="NDYQ01000003">
    <property type="protein sequence ID" value="OUT18579.1"/>
    <property type="molecule type" value="Genomic_DNA"/>
</dbReference>
<evidence type="ECO:0000313" key="3">
    <source>
        <dbReference type="Proteomes" id="UP000195893"/>
    </source>
</evidence>
<proteinExistence type="predicted"/>
<evidence type="ECO:0000313" key="2">
    <source>
        <dbReference type="EMBL" id="OUT18579.1"/>
    </source>
</evidence>
<dbReference type="InterPro" id="IPR041657">
    <property type="entry name" value="HTH_17"/>
</dbReference>
<dbReference type="Proteomes" id="UP000195893">
    <property type="component" value="Unassembled WGS sequence"/>
</dbReference>
<name>A0A1Y5NDJ0_9BACT</name>
<reference evidence="2 3" key="1">
    <citation type="submission" date="2017-04" db="EMBL/GenBank/DDBJ databases">
        <title>Complete genome of Campylobacter concisus ATCC 33237T and draft genomes for an additional eight well characterized C. concisus strains.</title>
        <authorList>
            <person name="Cornelius A.J."/>
            <person name="Miller W.G."/>
            <person name="Lastovica A.J."/>
            <person name="On S.L."/>
            <person name="French N.P."/>
            <person name="Vandenberg O."/>
            <person name="Biggs P.J."/>
        </authorList>
    </citation>
    <scope>NUCLEOTIDE SEQUENCE [LARGE SCALE GENOMIC DNA]</scope>
    <source>
        <strain evidence="2 3">Lasto127.99</strain>
    </source>
</reference>
<evidence type="ECO:0000259" key="1">
    <source>
        <dbReference type="Pfam" id="PF12728"/>
    </source>
</evidence>
<feature type="domain" description="Helix-turn-helix" evidence="1">
    <location>
        <begin position="11"/>
        <end position="61"/>
    </location>
</feature>
<dbReference type="Gene3D" id="1.10.238.160">
    <property type="match status" value="1"/>
</dbReference>
<dbReference type="AlphaFoldDB" id="A0A1Y5NDJ0"/>
<gene>
    <name evidence="2" type="ORF">B9N60_02705</name>
</gene>
<dbReference type="SUPFAM" id="SSF46955">
    <property type="entry name" value="Putative DNA-binding domain"/>
    <property type="match status" value="1"/>
</dbReference>